<dbReference type="InterPro" id="IPR023214">
    <property type="entry name" value="HAD_sf"/>
</dbReference>
<dbReference type="PANTHER" id="PTHR43434">
    <property type="entry name" value="PHOSPHOGLYCOLATE PHOSPHATASE"/>
    <property type="match status" value="1"/>
</dbReference>
<comment type="similarity">
    <text evidence="3">Belongs to the HAD-like hydrolase superfamily. CbbY/CbbZ/Gph/YieH family.</text>
</comment>
<dbReference type="EC" id="3.1.3.18" evidence="4"/>
<protein>
    <recommendedName>
        <fullName evidence="4">phosphoglycolate phosphatase</fullName>
        <ecNumber evidence="4">3.1.3.18</ecNumber>
    </recommendedName>
</protein>
<reference evidence="5 6" key="1">
    <citation type="submission" date="2016-11" db="EMBL/GenBank/DDBJ databases">
        <title>Whole genomes of Flavobacteriaceae.</title>
        <authorList>
            <person name="Stine C."/>
            <person name="Li C."/>
            <person name="Tadesse D."/>
        </authorList>
    </citation>
    <scope>NUCLEOTIDE SEQUENCE [LARGE SCALE GENOMIC DNA]</scope>
    <source>
        <strain evidence="5 6">DSM 15937</strain>
    </source>
</reference>
<dbReference type="Gene3D" id="1.10.150.240">
    <property type="entry name" value="Putative phosphatase, domain 2"/>
    <property type="match status" value="1"/>
</dbReference>
<dbReference type="InterPro" id="IPR050155">
    <property type="entry name" value="HAD-like_hydrolase_sf"/>
</dbReference>
<keyword evidence="6" id="KW-1185">Reference proteome</keyword>
<dbReference type="InterPro" id="IPR041492">
    <property type="entry name" value="HAD_2"/>
</dbReference>
<dbReference type="InterPro" id="IPR036412">
    <property type="entry name" value="HAD-like_sf"/>
</dbReference>
<evidence type="ECO:0000256" key="4">
    <source>
        <dbReference type="ARBA" id="ARBA00013078"/>
    </source>
</evidence>
<comment type="caution">
    <text evidence="5">The sequence shown here is derived from an EMBL/GenBank/DDBJ whole genome shotgun (WGS) entry which is preliminary data.</text>
</comment>
<dbReference type="SFLD" id="SFLDG01129">
    <property type="entry name" value="C1.5:_HAD__Beta-PGM__Phosphata"/>
    <property type="match status" value="1"/>
</dbReference>
<gene>
    <name evidence="5" type="ORF">B0A65_16040</name>
</gene>
<evidence type="ECO:0000256" key="1">
    <source>
        <dbReference type="ARBA" id="ARBA00000830"/>
    </source>
</evidence>
<comment type="pathway">
    <text evidence="2">Organic acid metabolism; glycolate biosynthesis; glycolate from 2-phosphoglycolate: step 1/1.</text>
</comment>
<evidence type="ECO:0000313" key="6">
    <source>
        <dbReference type="Proteomes" id="UP000198382"/>
    </source>
</evidence>
<dbReference type="PANTHER" id="PTHR43434:SF1">
    <property type="entry name" value="PHOSPHOGLYCOLATE PHOSPHATASE"/>
    <property type="match status" value="1"/>
</dbReference>
<evidence type="ECO:0000256" key="2">
    <source>
        <dbReference type="ARBA" id="ARBA00004818"/>
    </source>
</evidence>
<dbReference type="Gene3D" id="3.40.50.1000">
    <property type="entry name" value="HAD superfamily/HAD-like"/>
    <property type="match status" value="1"/>
</dbReference>
<dbReference type="SFLD" id="SFLDS00003">
    <property type="entry name" value="Haloacid_Dehalogenase"/>
    <property type="match status" value="1"/>
</dbReference>
<dbReference type="CDD" id="cd01427">
    <property type="entry name" value="HAD_like"/>
    <property type="match status" value="1"/>
</dbReference>
<dbReference type="Pfam" id="PF13419">
    <property type="entry name" value="HAD_2"/>
    <property type="match status" value="1"/>
</dbReference>
<dbReference type="SUPFAM" id="SSF56784">
    <property type="entry name" value="HAD-like"/>
    <property type="match status" value="1"/>
</dbReference>
<name>A0ABX4BNB5_FLAFR</name>
<dbReference type="RefSeq" id="WP_074659141.1">
    <property type="nucleotide sequence ID" value="NZ_MUGV01000026.1"/>
</dbReference>
<evidence type="ECO:0000313" key="5">
    <source>
        <dbReference type="EMBL" id="OXA77565.1"/>
    </source>
</evidence>
<sequence>MDKFKIILWDFDGVIMDSMPVRDKGFEIVLQNYPQDQVSLLMEYHRNNGGLSRYNKFRYFFEEIRKESVTDSEIKVLAEEFSVVMLENLLNSKLLINDSLNFIKENYLKYKMHIVSGSDGNELRYICEKLGLSKYFSSIHGSPTPKNKLVEDLMTENNYNNDETCLIGDSFNDLEAAEVNKIVFFGYNNEKLKGLRKNFIHSFKNYSI</sequence>
<dbReference type="EMBL" id="MUGV01000026">
    <property type="protein sequence ID" value="OXA77565.1"/>
    <property type="molecule type" value="Genomic_DNA"/>
</dbReference>
<evidence type="ECO:0000256" key="3">
    <source>
        <dbReference type="ARBA" id="ARBA00006171"/>
    </source>
</evidence>
<dbReference type="Proteomes" id="UP000198382">
    <property type="component" value="Unassembled WGS sequence"/>
</dbReference>
<organism evidence="5 6">
    <name type="scientific">Flavobacterium frigidimaris</name>
    <dbReference type="NCBI Taxonomy" id="262320"/>
    <lineage>
        <taxon>Bacteria</taxon>
        <taxon>Pseudomonadati</taxon>
        <taxon>Bacteroidota</taxon>
        <taxon>Flavobacteriia</taxon>
        <taxon>Flavobacteriales</taxon>
        <taxon>Flavobacteriaceae</taxon>
        <taxon>Flavobacterium</taxon>
    </lineage>
</organism>
<accession>A0ABX4BNB5</accession>
<proteinExistence type="inferred from homology"/>
<comment type="catalytic activity">
    <reaction evidence="1">
        <text>2-phosphoglycolate + H2O = glycolate + phosphate</text>
        <dbReference type="Rhea" id="RHEA:14369"/>
        <dbReference type="ChEBI" id="CHEBI:15377"/>
        <dbReference type="ChEBI" id="CHEBI:29805"/>
        <dbReference type="ChEBI" id="CHEBI:43474"/>
        <dbReference type="ChEBI" id="CHEBI:58033"/>
        <dbReference type="EC" id="3.1.3.18"/>
    </reaction>
</comment>
<dbReference type="InterPro" id="IPR023198">
    <property type="entry name" value="PGP-like_dom2"/>
</dbReference>